<dbReference type="Gene3D" id="3.40.50.150">
    <property type="entry name" value="Vaccinia Virus protein VP39"/>
    <property type="match status" value="1"/>
</dbReference>
<proteinExistence type="predicted"/>
<name>A0A919SCS4_9ACTN</name>
<gene>
    <name evidence="2" type="ORF">Aau02nite_40030</name>
</gene>
<dbReference type="InterPro" id="IPR029063">
    <property type="entry name" value="SAM-dependent_MTases_sf"/>
</dbReference>
<comment type="caution">
    <text evidence="2">The sequence shown here is derived from an EMBL/GenBank/DDBJ whole genome shotgun (WGS) entry which is preliminary data.</text>
</comment>
<dbReference type="RefSeq" id="WP_212990002.1">
    <property type="nucleotide sequence ID" value="NZ_BAABEA010000015.1"/>
</dbReference>
<dbReference type="Proteomes" id="UP000681340">
    <property type="component" value="Unassembled WGS sequence"/>
</dbReference>
<evidence type="ECO:0000313" key="2">
    <source>
        <dbReference type="EMBL" id="GIM70230.1"/>
    </source>
</evidence>
<reference evidence="2" key="1">
    <citation type="submission" date="2021-03" db="EMBL/GenBank/DDBJ databases">
        <title>Whole genome shotgun sequence of Actinoplanes auranticolor NBRC 12245.</title>
        <authorList>
            <person name="Komaki H."/>
            <person name="Tamura T."/>
        </authorList>
    </citation>
    <scope>NUCLEOTIDE SEQUENCE</scope>
    <source>
        <strain evidence="2">NBRC 12245</strain>
    </source>
</reference>
<keyword evidence="3" id="KW-1185">Reference proteome</keyword>
<dbReference type="InterPro" id="IPR041698">
    <property type="entry name" value="Methyltransf_25"/>
</dbReference>
<dbReference type="CDD" id="cd02440">
    <property type="entry name" value="AdoMet_MTases"/>
    <property type="match status" value="1"/>
</dbReference>
<evidence type="ECO:0000259" key="1">
    <source>
        <dbReference type="Pfam" id="PF13649"/>
    </source>
</evidence>
<dbReference type="SUPFAM" id="SSF53335">
    <property type="entry name" value="S-adenosyl-L-methionine-dependent methyltransferases"/>
    <property type="match status" value="1"/>
</dbReference>
<accession>A0A919SCS4</accession>
<dbReference type="EMBL" id="BOQL01000030">
    <property type="protein sequence ID" value="GIM70230.1"/>
    <property type="molecule type" value="Genomic_DNA"/>
</dbReference>
<dbReference type="Pfam" id="PF13649">
    <property type="entry name" value="Methyltransf_25"/>
    <property type="match status" value="1"/>
</dbReference>
<sequence length="175" mass="18779">MPQRLEWAVELLDVRPDDQILEVGCGPGVAVGLVCQRLGRGSVTAIDRSRTAIERASARNAEHVAAGRARFACLELAAAGGLGQRFDKVFAVNVNLFWTREPSAEIEVLKGLLRSGATLLLCYEAPPGRPADRTVADVLKSHGFRTTTKSRSESLICVRATWRAGVSGRPTPGEG</sequence>
<organism evidence="2 3">
    <name type="scientific">Actinoplanes auranticolor</name>
    <dbReference type="NCBI Taxonomy" id="47988"/>
    <lineage>
        <taxon>Bacteria</taxon>
        <taxon>Bacillati</taxon>
        <taxon>Actinomycetota</taxon>
        <taxon>Actinomycetes</taxon>
        <taxon>Micromonosporales</taxon>
        <taxon>Micromonosporaceae</taxon>
        <taxon>Actinoplanes</taxon>
    </lineage>
</organism>
<protein>
    <recommendedName>
        <fullName evidence="1">Methyltransferase domain-containing protein</fullName>
    </recommendedName>
</protein>
<evidence type="ECO:0000313" key="3">
    <source>
        <dbReference type="Proteomes" id="UP000681340"/>
    </source>
</evidence>
<feature type="domain" description="Methyltransferase" evidence="1">
    <location>
        <begin position="20"/>
        <end position="114"/>
    </location>
</feature>
<dbReference type="AlphaFoldDB" id="A0A919SCS4"/>